<dbReference type="EMBL" id="CAJOBH010038554">
    <property type="protein sequence ID" value="CAF4315602.1"/>
    <property type="molecule type" value="Genomic_DNA"/>
</dbReference>
<evidence type="ECO:0000313" key="5">
    <source>
        <dbReference type="Proteomes" id="UP000681720"/>
    </source>
</evidence>
<reference evidence="4" key="1">
    <citation type="submission" date="2021-02" db="EMBL/GenBank/DDBJ databases">
        <authorList>
            <person name="Nowell W R."/>
        </authorList>
    </citation>
    <scope>NUCLEOTIDE SEQUENCE</scope>
</reference>
<feature type="region of interest" description="Disordered" evidence="1">
    <location>
        <begin position="1"/>
        <end position="21"/>
    </location>
</feature>
<dbReference type="EMBL" id="CAJOBJ010066998">
    <property type="protein sequence ID" value="CAF4443503.1"/>
    <property type="molecule type" value="Genomic_DNA"/>
</dbReference>
<evidence type="ECO:0000256" key="1">
    <source>
        <dbReference type="SAM" id="MobiDB-lite"/>
    </source>
</evidence>
<comment type="caution">
    <text evidence="4">The sequence shown here is derived from an EMBL/GenBank/DDBJ whole genome shotgun (WGS) entry which is preliminary data.</text>
</comment>
<dbReference type="Proteomes" id="UP000681967">
    <property type="component" value="Unassembled WGS sequence"/>
</dbReference>
<organism evidence="4 5">
    <name type="scientific">Rotaria magnacalcarata</name>
    <dbReference type="NCBI Taxonomy" id="392030"/>
    <lineage>
        <taxon>Eukaryota</taxon>
        <taxon>Metazoa</taxon>
        <taxon>Spiralia</taxon>
        <taxon>Gnathifera</taxon>
        <taxon>Rotifera</taxon>
        <taxon>Eurotatoria</taxon>
        <taxon>Bdelloidea</taxon>
        <taxon>Philodinida</taxon>
        <taxon>Philodinidae</taxon>
        <taxon>Rotaria</taxon>
    </lineage>
</organism>
<feature type="non-terminal residue" evidence="4">
    <location>
        <position position="83"/>
    </location>
</feature>
<dbReference type="AlphaFoldDB" id="A0A8S2WC38"/>
<protein>
    <submittedName>
        <fullName evidence="4">Uncharacterized protein</fullName>
    </submittedName>
</protein>
<dbReference type="Proteomes" id="UP000676336">
    <property type="component" value="Unassembled WGS sequence"/>
</dbReference>
<proteinExistence type="predicted"/>
<gene>
    <name evidence="2" type="ORF">BYL167_LOCUS28064</name>
    <name evidence="4" type="ORF">GIL414_LOCUS32090</name>
    <name evidence="3" type="ORF">SMN809_LOCUS31443</name>
</gene>
<evidence type="ECO:0000313" key="3">
    <source>
        <dbReference type="EMBL" id="CAF4422948.1"/>
    </source>
</evidence>
<evidence type="ECO:0000313" key="2">
    <source>
        <dbReference type="EMBL" id="CAF4315602.1"/>
    </source>
</evidence>
<name>A0A8S2WC38_9BILA</name>
<sequence>MDKKQRTYTNVSISTSPQEAAAGLDPLVQPINDQDDEPVYIHRRSSVFFVPTSTINPNEEENKDENQSNLVRKCFLYMERFSG</sequence>
<accession>A0A8S2WC38</accession>
<dbReference type="EMBL" id="CAJOBI010062835">
    <property type="protein sequence ID" value="CAF4422948.1"/>
    <property type="molecule type" value="Genomic_DNA"/>
</dbReference>
<dbReference type="Proteomes" id="UP000681720">
    <property type="component" value="Unassembled WGS sequence"/>
</dbReference>
<feature type="compositionally biased region" description="Polar residues" evidence="1">
    <location>
        <begin position="7"/>
        <end position="18"/>
    </location>
</feature>
<evidence type="ECO:0000313" key="4">
    <source>
        <dbReference type="EMBL" id="CAF4443503.1"/>
    </source>
</evidence>